<gene>
    <name evidence="3" type="ORF">B0A48_11627</name>
</gene>
<evidence type="ECO:0000259" key="2">
    <source>
        <dbReference type="Pfam" id="PF24803"/>
    </source>
</evidence>
<keyword evidence="1" id="KW-0812">Transmembrane</keyword>
<accession>A0A1V8SWB6</accession>
<evidence type="ECO:0000313" key="3">
    <source>
        <dbReference type="EMBL" id="OQO03369.1"/>
    </source>
</evidence>
<keyword evidence="1" id="KW-1133">Transmembrane helix</keyword>
<feature type="transmembrane region" description="Helical" evidence="1">
    <location>
        <begin position="88"/>
        <end position="108"/>
    </location>
</feature>
<dbReference type="PANTHER" id="PTHR37019">
    <property type="entry name" value="CHROMOSOME 1, WHOLE GENOME SHOTGUN SEQUENCE"/>
    <property type="match status" value="1"/>
</dbReference>
<evidence type="ECO:0000256" key="1">
    <source>
        <dbReference type="SAM" id="Phobius"/>
    </source>
</evidence>
<dbReference type="Pfam" id="PF24803">
    <property type="entry name" value="DUF7704"/>
    <property type="match status" value="1"/>
</dbReference>
<feature type="transmembrane region" description="Helical" evidence="1">
    <location>
        <begin position="128"/>
        <end position="150"/>
    </location>
</feature>
<dbReference type="PANTHER" id="PTHR37019:SF1">
    <property type="entry name" value="EXPERA DOMAIN-CONTAINING PROTEIN"/>
    <property type="match status" value="1"/>
</dbReference>
<feature type="transmembrane region" description="Helical" evidence="1">
    <location>
        <begin position="12"/>
        <end position="37"/>
    </location>
</feature>
<organism evidence="3 4">
    <name type="scientific">Cryoendolithus antarcticus</name>
    <dbReference type="NCBI Taxonomy" id="1507870"/>
    <lineage>
        <taxon>Eukaryota</taxon>
        <taxon>Fungi</taxon>
        <taxon>Dikarya</taxon>
        <taxon>Ascomycota</taxon>
        <taxon>Pezizomycotina</taxon>
        <taxon>Dothideomycetes</taxon>
        <taxon>Dothideomycetidae</taxon>
        <taxon>Cladosporiales</taxon>
        <taxon>Cladosporiaceae</taxon>
        <taxon>Cryoendolithus</taxon>
    </lineage>
</organism>
<dbReference type="OrthoDB" id="5313995at2759"/>
<protein>
    <recommendedName>
        <fullName evidence="2">DUF7704 domain-containing protein</fullName>
    </recommendedName>
</protein>
<dbReference type="Proteomes" id="UP000192596">
    <property type="component" value="Unassembled WGS sequence"/>
</dbReference>
<keyword evidence="1" id="KW-0472">Membrane</keyword>
<keyword evidence="4" id="KW-1185">Reference proteome</keyword>
<dbReference type="EMBL" id="NAJO01000025">
    <property type="protein sequence ID" value="OQO03369.1"/>
    <property type="molecule type" value="Genomic_DNA"/>
</dbReference>
<comment type="caution">
    <text evidence="3">The sequence shown here is derived from an EMBL/GenBank/DDBJ whole genome shotgun (WGS) entry which is preliminary data.</text>
</comment>
<proteinExistence type="predicted"/>
<dbReference type="InterPro" id="IPR056121">
    <property type="entry name" value="DUF7704"/>
</dbReference>
<reference evidence="4" key="1">
    <citation type="submission" date="2017-03" db="EMBL/GenBank/DDBJ databases">
        <title>Genomes of endolithic fungi from Antarctica.</title>
        <authorList>
            <person name="Coleine C."/>
            <person name="Masonjones S."/>
            <person name="Stajich J.E."/>
        </authorList>
    </citation>
    <scope>NUCLEOTIDE SEQUENCE [LARGE SCALE GENOMIC DNA]</scope>
    <source>
        <strain evidence="4">CCFEE 5527</strain>
    </source>
</reference>
<feature type="domain" description="DUF7704" evidence="2">
    <location>
        <begin position="7"/>
        <end position="148"/>
    </location>
</feature>
<sequence>MAPITSSTIPLPYTLFFLYIEPFFTALGAVYAFVLQHQYLTLTVPTNPLPPSLREQVVLNQLANLYLVFAISEACVLRATKDERVWKVFLIGLLVADFGHLASVWQVMGAGRAGAGYWEVWNYSKMDHGNLSFVYVGATIRACFLLGIGLGGDAKRKSPKILYKKLLMTSPRVRDTRLTDPWPKEHRLYDR</sequence>
<dbReference type="AlphaFoldDB" id="A0A1V8SWB6"/>
<dbReference type="InParanoid" id="A0A1V8SWB6"/>
<name>A0A1V8SWB6_9PEZI</name>
<evidence type="ECO:0000313" key="4">
    <source>
        <dbReference type="Proteomes" id="UP000192596"/>
    </source>
</evidence>